<evidence type="ECO:0000313" key="8">
    <source>
        <dbReference type="Proteomes" id="UP001610563"/>
    </source>
</evidence>
<sequence length="325" mass="36918">MTEKTEAVNEVQDDVQPPASAINGIKSLKGTPLKQLQSCQHYHYPADEGFDIFVANQDRHFTDEESRRVARKLDWHLLPCMCVFYGLNYVDKVIMDWAVLFTFKEDLGLVGNQYSWASSVFYFGYLAAQYPANFLLQRFSTSKVLASGTLTWGAIIVLHMACFNYAGLIVLRFFLGVQSVASPGFVLRIGITRQEQVMRTMTWGAMQGTFNILGCLLSYGLGHIDNTSIPSWNISSCTGITWLIVMPESPHDAKFLTEEERVIAVQRVAANMMGIKSYEWKYYQIWHCAKDPKTWFLAGFVFFSYVAEWRCAEHPSTTLLSLEAI</sequence>
<name>A0ABR4G2T1_9EURO</name>
<dbReference type="Gene3D" id="1.20.1250.20">
    <property type="entry name" value="MFS general substrate transporter like domains"/>
    <property type="match status" value="1"/>
</dbReference>
<dbReference type="InterPro" id="IPR011701">
    <property type="entry name" value="MFS"/>
</dbReference>
<dbReference type="PANTHER" id="PTHR43791:SF70">
    <property type="entry name" value="MAJOR FACILITATOR SUPERFAMILY (MFS) PROFILE DOMAIN-CONTAINING PROTEIN"/>
    <property type="match status" value="1"/>
</dbReference>
<feature type="transmembrane region" description="Helical" evidence="6">
    <location>
        <begin position="144"/>
        <end position="167"/>
    </location>
</feature>
<organism evidence="7 8">
    <name type="scientific">Aspergillus keveii</name>
    <dbReference type="NCBI Taxonomy" id="714993"/>
    <lineage>
        <taxon>Eukaryota</taxon>
        <taxon>Fungi</taxon>
        <taxon>Dikarya</taxon>
        <taxon>Ascomycota</taxon>
        <taxon>Pezizomycotina</taxon>
        <taxon>Eurotiomycetes</taxon>
        <taxon>Eurotiomycetidae</taxon>
        <taxon>Eurotiales</taxon>
        <taxon>Aspergillaceae</taxon>
        <taxon>Aspergillus</taxon>
        <taxon>Aspergillus subgen. Nidulantes</taxon>
    </lineage>
</organism>
<dbReference type="PANTHER" id="PTHR43791">
    <property type="entry name" value="PERMEASE-RELATED"/>
    <property type="match status" value="1"/>
</dbReference>
<evidence type="ECO:0000256" key="1">
    <source>
        <dbReference type="ARBA" id="ARBA00004141"/>
    </source>
</evidence>
<dbReference type="EMBL" id="JBFTWV010000059">
    <property type="protein sequence ID" value="KAL2793330.1"/>
    <property type="molecule type" value="Genomic_DNA"/>
</dbReference>
<comment type="subcellular location">
    <subcellularLocation>
        <location evidence="1">Membrane</location>
        <topology evidence="1">Multi-pass membrane protein</topology>
    </subcellularLocation>
</comment>
<evidence type="ECO:0000256" key="3">
    <source>
        <dbReference type="ARBA" id="ARBA00022692"/>
    </source>
</evidence>
<feature type="transmembrane region" description="Helical" evidence="6">
    <location>
        <begin position="114"/>
        <end position="132"/>
    </location>
</feature>
<keyword evidence="3 6" id="KW-0812">Transmembrane</keyword>
<evidence type="ECO:0000313" key="7">
    <source>
        <dbReference type="EMBL" id="KAL2793330.1"/>
    </source>
</evidence>
<dbReference type="Pfam" id="PF07690">
    <property type="entry name" value="MFS_1"/>
    <property type="match status" value="1"/>
</dbReference>
<keyword evidence="5 6" id="KW-0472">Membrane</keyword>
<dbReference type="InterPro" id="IPR036259">
    <property type="entry name" value="MFS_trans_sf"/>
</dbReference>
<gene>
    <name evidence="7" type="ORF">BJX66DRAFT_338933</name>
</gene>
<evidence type="ECO:0000256" key="5">
    <source>
        <dbReference type="ARBA" id="ARBA00023136"/>
    </source>
</evidence>
<keyword evidence="2" id="KW-0813">Transport</keyword>
<feature type="transmembrane region" description="Helical" evidence="6">
    <location>
        <begin position="75"/>
        <end position="94"/>
    </location>
</feature>
<evidence type="ECO:0000256" key="4">
    <source>
        <dbReference type="ARBA" id="ARBA00022989"/>
    </source>
</evidence>
<accession>A0ABR4G2T1</accession>
<evidence type="ECO:0000256" key="6">
    <source>
        <dbReference type="SAM" id="Phobius"/>
    </source>
</evidence>
<reference evidence="7 8" key="1">
    <citation type="submission" date="2024-07" db="EMBL/GenBank/DDBJ databases">
        <title>Section-level genome sequencing and comparative genomics of Aspergillus sections Usti and Cavernicolus.</title>
        <authorList>
            <consortium name="Lawrence Berkeley National Laboratory"/>
            <person name="Nybo J.L."/>
            <person name="Vesth T.C."/>
            <person name="Theobald S."/>
            <person name="Frisvad J.C."/>
            <person name="Larsen T.O."/>
            <person name="Kjaerboelling I."/>
            <person name="Rothschild-Mancinelli K."/>
            <person name="Lyhne E.K."/>
            <person name="Kogle M.E."/>
            <person name="Barry K."/>
            <person name="Clum A."/>
            <person name="Na H."/>
            <person name="Ledsgaard L."/>
            <person name="Lin J."/>
            <person name="Lipzen A."/>
            <person name="Kuo A."/>
            <person name="Riley R."/>
            <person name="Mondo S."/>
            <person name="Labutti K."/>
            <person name="Haridas S."/>
            <person name="Pangalinan J."/>
            <person name="Salamov A.A."/>
            <person name="Simmons B.A."/>
            <person name="Magnuson J.K."/>
            <person name="Chen J."/>
            <person name="Drula E."/>
            <person name="Henrissat B."/>
            <person name="Wiebenga A."/>
            <person name="Lubbers R.J."/>
            <person name="Gomes A.C."/>
            <person name="Makela M.R."/>
            <person name="Stajich J."/>
            <person name="Grigoriev I.V."/>
            <person name="Mortensen U.H."/>
            <person name="De Vries R.P."/>
            <person name="Baker S.E."/>
            <person name="Andersen M.R."/>
        </authorList>
    </citation>
    <scope>NUCLEOTIDE SEQUENCE [LARGE SCALE GENOMIC DNA]</scope>
    <source>
        <strain evidence="7 8">CBS 209.92</strain>
    </source>
</reference>
<keyword evidence="8" id="KW-1185">Reference proteome</keyword>
<comment type="caution">
    <text evidence="7">The sequence shown here is derived from an EMBL/GenBank/DDBJ whole genome shotgun (WGS) entry which is preliminary data.</text>
</comment>
<evidence type="ECO:0000256" key="2">
    <source>
        <dbReference type="ARBA" id="ARBA00022448"/>
    </source>
</evidence>
<proteinExistence type="predicted"/>
<dbReference type="SUPFAM" id="SSF103473">
    <property type="entry name" value="MFS general substrate transporter"/>
    <property type="match status" value="1"/>
</dbReference>
<protein>
    <submittedName>
        <fullName evidence="7">Major facilitator superfamily domain-containing protein</fullName>
    </submittedName>
</protein>
<keyword evidence="4 6" id="KW-1133">Transmembrane helix</keyword>
<dbReference type="Proteomes" id="UP001610563">
    <property type="component" value="Unassembled WGS sequence"/>
</dbReference>